<keyword evidence="1" id="KW-0812">Transmembrane</keyword>
<name>A0A150WEC6_BDEBC</name>
<evidence type="ECO:0000313" key="2">
    <source>
        <dbReference type="EMBL" id="KYG61250.1"/>
    </source>
</evidence>
<feature type="transmembrane region" description="Helical" evidence="1">
    <location>
        <begin position="41"/>
        <end position="63"/>
    </location>
</feature>
<accession>A0A150WEC6</accession>
<dbReference type="EMBL" id="LUKF01000017">
    <property type="protein sequence ID" value="KYG61250.1"/>
    <property type="molecule type" value="Genomic_DNA"/>
</dbReference>
<keyword evidence="1" id="KW-0472">Membrane</keyword>
<sequence>MSSFVKEFKKYQKQERLLTGALVLVSVLAPISFTLMLNQKIQWPLCSAVGFVLGVVALWLHALRSNISEKLVRKYEKLEVGDVLCRKVTPTNPGRFVVTNRAYNHLFLKCMYTGETVQVSKDRIREDFDIAN</sequence>
<reference evidence="2 3" key="1">
    <citation type="submission" date="2016-03" db="EMBL/GenBank/DDBJ databases">
        <authorList>
            <person name="Ploux O."/>
        </authorList>
    </citation>
    <scope>NUCLEOTIDE SEQUENCE [LARGE SCALE GENOMIC DNA]</scope>
    <source>
        <strain evidence="2 3">BER2</strain>
    </source>
</reference>
<evidence type="ECO:0000256" key="1">
    <source>
        <dbReference type="SAM" id="Phobius"/>
    </source>
</evidence>
<dbReference type="AlphaFoldDB" id="A0A150WEC6"/>
<dbReference type="OrthoDB" id="5293823at2"/>
<gene>
    <name evidence="2" type="ORF">AZI85_09930</name>
</gene>
<comment type="caution">
    <text evidence="2">The sequence shown here is derived from an EMBL/GenBank/DDBJ whole genome shotgun (WGS) entry which is preliminary data.</text>
</comment>
<protein>
    <submittedName>
        <fullName evidence="2">Uncharacterized protein</fullName>
    </submittedName>
</protein>
<keyword evidence="1" id="KW-1133">Transmembrane helix</keyword>
<feature type="transmembrane region" description="Helical" evidence="1">
    <location>
        <begin position="16"/>
        <end position="35"/>
    </location>
</feature>
<proteinExistence type="predicted"/>
<dbReference type="RefSeq" id="WP_063244611.1">
    <property type="nucleotide sequence ID" value="NZ_CP168967.1"/>
</dbReference>
<organism evidence="2 3">
    <name type="scientific">Bdellovibrio bacteriovorus</name>
    <dbReference type="NCBI Taxonomy" id="959"/>
    <lineage>
        <taxon>Bacteria</taxon>
        <taxon>Pseudomonadati</taxon>
        <taxon>Bdellovibrionota</taxon>
        <taxon>Bdellovibrionia</taxon>
        <taxon>Bdellovibrionales</taxon>
        <taxon>Pseudobdellovibrionaceae</taxon>
        <taxon>Bdellovibrio</taxon>
    </lineage>
</organism>
<evidence type="ECO:0000313" key="3">
    <source>
        <dbReference type="Proteomes" id="UP000075391"/>
    </source>
</evidence>
<dbReference type="Proteomes" id="UP000075391">
    <property type="component" value="Unassembled WGS sequence"/>
</dbReference>